<keyword evidence="1" id="KW-0732">Signal</keyword>
<name>A0A9X1XL94_9VIBR</name>
<proteinExistence type="predicted"/>
<evidence type="ECO:0000313" key="2">
    <source>
        <dbReference type="EMBL" id="MCK6263973.1"/>
    </source>
</evidence>
<dbReference type="AlphaFoldDB" id="A0A9X1XL94"/>
<feature type="signal peptide" evidence="1">
    <location>
        <begin position="1"/>
        <end position="18"/>
    </location>
</feature>
<keyword evidence="3" id="KW-1185">Reference proteome</keyword>
<gene>
    <name evidence="2" type="ORF">KP803_11900</name>
</gene>
<dbReference type="RefSeq" id="WP_248009052.1">
    <property type="nucleotide sequence ID" value="NZ_JAJHVV010000006.1"/>
</dbReference>
<comment type="caution">
    <text evidence="2">The sequence shown here is derived from an EMBL/GenBank/DDBJ whole genome shotgun (WGS) entry which is preliminary data.</text>
</comment>
<sequence>MKKLLLAALITASFAASAETVTPEHVAHLDSKAKTSIGLTQNGGTITGSSAYLSGYTLNFKTDVSVNYSIDPQAADMKLYVSNALQMACNKIRNNSAMNQMVSRADNVHSIVVSYSYTGTNNLTASGSEVCITEG</sequence>
<feature type="chain" id="PRO_5040719655" evidence="1">
    <location>
        <begin position="19"/>
        <end position="135"/>
    </location>
</feature>
<dbReference type="Proteomes" id="UP001139559">
    <property type="component" value="Unassembled WGS sequence"/>
</dbReference>
<organism evidence="2 3">
    <name type="scientific">Vibrio amylolyticus</name>
    <dbReference type="NCBI Taxonomy" id="2847292"/>
    <lineage>
        <taxon>Bacteria</taxon>
        <taxon>Pseudomonadati</taxon>
        <taxon>Pseudomonadota</taxon>
        <taxon>Gammaproteobacteria</taxon>
        <taxon>Vibrionales</taxon>
        <taxon>Vibrionaceae</taxon>
        <taxon>Vibrio</taxon>
    </lineage>
</organism>
<evidence type="ECO:0000313" key="3">
    <source>
        <dbReference type="Proteomes" id="UP001139559"/>
    </source>
</evidence>
<protein>
    <submittedName>
        <fullName evidence="2">Uncharacterized protein</fullName>
    </submittedName>
</protein>
<reference evidence="2" key="1">
    <citation type="submission" date="2021-11" db="EMBL/GenBank/DDBJ databases">
        <title>Vibrio ZSDE26 sp. nov. and Vibrio ZSDZ34 sp. nov., isolated from coastal seawater in Qingdao.</title>
        <authorList>
            <person name="Zhang P."/>
        </authorList>
    </citation>
    <scope>NUCLEOTIDE SEQUENCE</scope>
    <source>
        <strain evidence="2">ZSDE26</strain>
    </source>
</reference>
<accession>A0A9X1XL94</accession>
<dbReference type="EMBL" id="JAJHVV010000006">
    <property type="protein sequence ID" value="MCK6263973.1"/>
    <property type="molecule type" value="Genomic_DNA"/>
</dbReference>
<evidence type="ECO:0000256" key="1">
    <source>
        <dbReference type="SAM" id="SignalP"/>
    </source>
</evidence>